<dbReference type="PROSITE" id="PS51186">
    <property type="entry name" value="GNAT"/>
    <property type="match status" value="1"/>
</dbReference>
<protein>
    <submittedName>
        <fullName evidence="2">GNAT family N-acetyltransferase</fullName>
    </submittedName>
</protein>
<comment type="caution">
    <text evidence="2">The sequence shown here is derived from an EMBL/GenBank/DDBJ whole genome shotgun (WGS) entry which is preliminary data.</text>
</comment>
<dbReference type="Gene3D" id="3.40.630.30">
    <property type="match status" value="1"/>
</dbReference>
<dbReference type="InterPro" id="IPR000182">
    <property type="entry name" value="GNAT_dom"/>
</dbReference>
<dbReference type="Proteomes" id="UP000587991">
    <property type="component" value="Unassembled WGS sequence"/>
</dbReference>
<keyword evidence="2" id="KW-0808">Transferase</keyword>
<evidence type="ECO:0000313" key="3">
    <source>
        <dbReference type="Proteomes" id="UP000587991"/>
    </source>
</evidence>
<feature type="domain" description="N-acetyltransferase" evidence="1">
    <location>
        <begin position="5"/>
        <end position="170"/>
    </location>
</feature>
<name>A0A847SB36_9NEIS</name>
<dbReference type="EMBL" id="JABAIM010000001">
    <property type="protein sequence ID" value="NLR74298.1"/>
    <property type="molecule type" value="Genomic_DNA"/>
</dbReference>
<sequence>MTPAITLQAVTPAQHGLFRALYGLYLHDLSEFTDFYQLGADGAWSPDYLPTWLAEDDPQVNPFLFWLDAQPVGLALVGARPFPHMRQDVDYRLSEFFILRHYRRCGVGRRAACALFDRLPGRWEMLQLPANTAATAFWKRVLTDYTGGQFDTLIIDGDPAQRFVSPGVAG</sequence>
<reference evidence="2 3" key="1">
    <citation type="submission" date="2020-04" db="EMBL/GenBank/DDBJ databases">
        <title>Draft genome of Leeia sp. IMCC25680.</title>
        <authorList>
            <person name="Song J."/>
            <person name="Cho J.-C."/>
        </authorList>
    </citation>
    <scope>NUCLEOTIDE SEQUENCE [LARGE SCALE GENOMIC DNA]</scope>
    <source>
        <strain evidence="2 3">IMCC25680</strain>
    </source>
</reference>
<dbReference type="SUPFAM" id="SSF55729">
    <property type="entry name" value="Acyl-CoA N-acyltransferases (Nat)"/>
    <property type="match status" value="1"/>
</dbReference>
<evidence type="ECO:0000313" key="2">
    <source>
        <dbReference type="EMBL" id="NLR74298.1"/>
    </source>
</evidence>
<dbReference type="GO" id="GO:0016747">
    <property type="term" value="F:acyltransferase activity, transferring groups other than amino-acyl groups"/>
    <property type="evidence" value="ECO:0007669"/>
    <property type="project" value="InterPro"/>
</dbReference>
<dbReference type="Pfam" id="PF00583">
    <property type="entry name" value="Acetyltransf_1"/>
    <property type="match status" value="1"/>
</dbReference>
<proteinExistence type="predicted"/>
<accession>A0A847SB36</accession>
<organism evidence="2 3">
    <name type="scientific">Leeia aquatica</name>
    <dbReference type="NCBI Taxonomy" id="2725557"/>
    <lineage>
        <taxon>Bacteria</taxon>
        <taxon>Pseudomonadati</taxon>
        <taxon>Pseudomonadota</taxon>
        <taxon>Betaproteobacteria</taxon>
        <taxon>Neisseriales</taxon>
        <taxon>Leeiaceae</taxon>
        <taxon>Leeia</taxon>
    </lineage>
</organism>
<dbReference type="InterPro" id="IPR016181">
    <property type="entry name" value="Acyl_CoA_acyltransferase"/>
</dbReference>
<gene>
    <name evidence="2" type="ORF">HF682_03910</name>
</gene>
<evidence type="ECO:0000259" key="1">
    <source>
        <dbReference type="PROSITE" id="PS51186"/>
    </source>
</evidence>
<keyword evidence="3" id="KW-1185">Reference proteome</keyword>
<dbReference type="RefSeq" id="WP_168876899.1">
    <property type="nucleotide sequence ID" value="NZ_JABAIM010000001.1"/>
</dbReference>
<dbReference type="AlphaFoldDB" id="A0A847SB36"/>